<evidence type="ECO:0000313" key="2">
    <source>
        <dbReference type="EMBL" id="RDZ29497.1"/>
    </source>
</evidence>
<dbReference type="EMBL" id="QTSU01000001">
    <property type="protein sequence ID" value="RDZ29497.1"/>
    <property type="molecule type" value="Genomic_DNA"/>
</dbReference>
<dbReference type="PROSITE" id="PS51257">
    <property type="entry name" value="PROKAR_LIPOPROTEIN"/>
    <property type="match status" value="1"/>
</dbReference>
<sequence length="166" mass="16716">MKAKLMTVLAVALAVSACKPGTESADTAAAAPQALTFQALDVGKSVGTDQAVQPLTLFAPEDKLIASIKTQGVAKDQALAVKLVAMANGQSVSEANRSVSPSGATTTNLEFPKNGPWPLGRYVVEATLNGKPAGRQEIEVSGSLPAEAAPPAAAEPAPSAPGEQGK</sequence>
<name>A0A371K6M9_9GAMM</name>
<accession>A0A371K6M9</accession>
<feature type="compositionally biased region" description="Low complexity" evidence="1">
    <location>
        <begin position="145"/>
        <end position="166"/>
    </location>
</feature>
<dbReference type="RefSeq" id="WP_115858935.1">
    <property type="nucleotide sequence ID" value="NZ_QTSU01000001.1"/>
</dbReference>
<feature type="region of interest" description="Disordered" evidence="1">
    <location>
        <begin position="133"/>
        <end position="166"/>
    </location>
</feature>
<organism evidence="2 3">
    <name type="scientific">Lysobacter silvisoli</name>
    <dbReference type="NCBI Taxonomy" id="2293254"/>
    <lineage>
        <taxon>Bacteria</taxon>
        <taxon>Pseudomonadati</taxon>
        <taxon>Pseudomonadota</taxon>
        <taxon>Gammaproteobacteria</taxon>
        <taxon>Lysobacterales</taxon>
        <taxon>Lysobacteraceae</taxon>
        <taxon>Lysobacter</taxon>
    </lineage>
</organism>
<comment type="caution">
    <text evidence="2">The sequence shown here is derived from an EMBL/GenBank/DDBJ whole genome shotgun (WGS) entry which is preliminary data.</text>
</comment>
<proteinExistence type="predicted"/>
<keyword evidence="3" id="KW-1185">Reference proteome</keyword>
<evidence type="ECO:0000256" key="1">
    <source>
        <dbReference type="SAM" id="MobiDB-lite"/>
    </source>
</evidence>
<evidence type="ECO:0000313" key="3">
    <source>
        <dbReference type="Proteomes" id="UP000264492"/>
    </source>
</evidence>
<dbReference type="OrthoDB" id="6008970at2"/>
<protein>
    <submittedName>
        <fullName evidence="2">Uncharacterized protein</fullName>
    </submittedName>
</protein>
<gene>
    <name evidence="2" type="ORF">DX914_10590</name>
</gene>
<reference evidence="2 3" key="1">
    <citation type="submission" date="2018-08" db="EMBL/GenBank/DDBJ databases">
        <title>Lysobacter sp. zong2l5, whole genome shotgun sequence.</title>
        <authorList>
            <person name="Zhang X."/>
            <person name="Feng G."/>
            <person name="Zhu H."/>
        </authorList>
    </citation>
    <scope>NUCLEOTIDE SEQUENCE [LARGE SCALE GENOMIC DNA]</scope>
    <source>
        <strain evidence="3">zong2l5</strain>
    </source>
</reference>
<dbReference type="Proteomes" id="UP000264492">
    <property type="component" value="Unassembled WGS sequence"/>
</dbReference>
<dbReference type="AlphaFoldDB" id="A0A371K6M9"/>